<evidence type="ECO:0000313" key="10">
    <source>
        <dbReference type="Proteomes" id="UP000005953"/>
    </source>
</evidence>
<sequence length="328" mass="35201">MTTVTEKTALTNKAKGGHLMLKPLKKLKHALGRYFKGNPAAIIGTTIVTTIIVACLAAPLLTDVDPNRRVARGHQPPSADLIFGSTRAGKDIFSQVLYGGRVSLMVAFTAAIMTTVIALAVGVTSGYVGGKTDETLMAFTNILLVFPQLPLLIILAAFLGQVGPFIIAMILGFTSWPWGARVMRSQTLALRNKEFIVAAETMGESKWRIILIEIIPNLISLVAGMFVGTCLYAIGAQAGMEFLGLGDPTVVSWGTMLYWAQSSAAFIVGAWWDFVVPGTFIALMGGGLALLNISIDQISNPKLKTGAYIKIWRRMKAEVEARRKGAAS</sequence>
<feature type="transmembrane region" description="Helical" evidence="7">
    <location>
        <begin position="104"/>
        <end position="129"/>
    </location>
</feature>
<dbReference type="OrthoDB" id="9805884at2"/>
<feature type="transmembrane region" description="Helical" evidence="7">
    <location>
        <begin position="149"/>
        <end position="174"/>
    </location>
</feature>
<comment type="subcellular location">
    <subcellularLocation>
        <location evidence="1 7">Cell membrane</location>
        <topology evidence="1 7">Multi-pass membrane protein</topology>
    </subcellularLocation>
</comment>
<evidence type="ECO:0000256" key="6">
    <source>
        <dbReference type="ARBA" id="ARBA00023136"/>
    </source>
</evidence>
<dbReference type="Proteomes" id="UP000005953">
    <property type="component" value="Unassembled WGS sequence"/>
</dbReference>
<dbReference type="InterPro" id="IPR000515">
    <property type="entry name" value="MetI-like"/>
</dbReference>
<keyword evidence="10" id="KW-1185">Reference proteome</keyword>
<proteinExistence type="inferred from homology"/>
<evidence type="ECO:0000256" key="2">
    <source>
        <dbReference type="ARBA" id="ARBA00022448"/>
    </source>
</evidence>
<dbReference type="InterPro" id="IPR035906">
    <property type="entry name" value="MetI-like_sf"/>
</dbReference>
<dbReference type="GO" id="GO:0071916">
    <property type="term" value="F:dipeptide transmembrane transporter activity"/>
    <property type="evidence" value="ECO:0007669"/>
    <property type="project" value="TreeGrafter"/>
</dbReference>
<dbReference type="CDD" id="cd06261">
    <property type="entry name" value="TM_PBP2"/>
    <property type="match status" value="1"/>
</dbReference>
<keyword evidence="5 7" id="KW-1133">Transmembrane helix</keyword>
<evidence type="ECO:0000259" key="8">
    <source>
        <dbReference type="PROSITE" id="PS50928"/>
    </source>
</evidence>
<evidence type="ECO:0000256" key="1">
    <source>
        <dbReference type="ARBA" id="ARBA00004651"/>
    </source>
</evidence>
<keyword evidence="6 7" id="KW-0472">Membrane</keyword>
<evidence type="ECO:0000256" key="7">
    <source>
        <dbReference type="RuleBase" id="RU363032"/>
    </source>
</evidence>
<dbReference type="SUPFAM" id="SSF161098">
    <property type="entry name" value="MetI-like"/>
    <property type="match status" value="1"/>
</dbReference>
<dbReference type="HOGENOM" id="CLU_028518_8_0_6"/>
<comment type="similarity">
    <text evidence="7">Belongs to the binding-protein-dependent transport system permease family.</text>
</comment>
<evidence type="ECO:0000256" key="5">
    <source>
        <dbReference type="ARBA" id="ARBA00022989"/>
    </source>
</evidence>
<feature type="transmembrane region" description="Helical" evidence="7">
    <location>
        <begin position="210"/>
        <end position="234"/>
    </location>
</feature>
<dbReference type="PANTHER" id="PTHR43386:SF1">
    <property type="entry name" value="D,D-DIPEPTIDE TRANSPORT SYSTEM PERMEASE PROTEIN DDPC-RELATED"/>
    <property type="match status" value="1"/>
</dbReference>
<feature type="domain" description="ABC transmembrane type-1" evidence="8">
    <location>
        <begin position="104"/>
        <end position="292"/>
    </location>
</feature>
<dbReference type="AlphaFoldDB" id="A4BA59"/>
<evidence type="ECO:0000256" key="4">
    <source>
        <dbReference type="ARBA" id="ARBA00022692"/>
    </source>
</evidence>
<keyword evidence="2 7" id="KW-0813">Transport</keyword>
<dbReference type="STRING" id="314283.MED297_09906"/>
<gene>
    <name evidence="9" type="ORF">MED297_09906</name>
</gene>
<dbReference type="PANTHER" id="PTHR43386">
    <property type="entry name" value="OLIGOPEPTIDE TRANSPORT SYSTEM PERMEASE PROTEIN APPC"/>
    <property type="match status" value="1"/>
</dbReference>
<dbReference type="PROSITE" id="PS50928">
    <property type="entry name" value="ABC_TM1"/>
    <property type="match status" value="1"/>
</dbReference>
<evidence type="ECO:0000256" key="3">
    <source>
        <dbReference type="ARBA" id="ARBA00022475"/>
    </source>
</evidence>
<dbReference type="Gene3D" id="1.10.3720.10">
    <property type="entry name" value="MetI-like"/>
    <property type="match status" value="1"/>
</dbReference>
<keyword evidence="4 7" id="KW-0812">Transmembrane</keyword>
<name>A4BA59_9GAMM</name>
<evidence type="ECO:0000313" key="9">
    <source>
        <dbReference type="EMBL" id="EAR10815.1"/>
    </source>
</evidence>
<feature type="transmembrane region" description="Helical" evidence="7">
    <location>
        <begin position="40"/>
        <end position="62"/>
    </location>
</feature>
<dbReference type="Pfam" id="PF00528">
    <property type="entry name" value="BPD_transp_1"/>
    <property type="match status" value="1"/>
</dbReference>
<feature type="transmembrane region" description="Helical" evidence="7">
    <location>
        <begin position="274"/>
        <end position="295"/>
    </location>
</feature>
<dbReference type="InterPro" id="IPR050366">
    <property type="entry name" value="BP-dependent_transpt_permease"/>
</dbReference>
<dbReference type="Pfam" id="PF12911">
    <property type="entry name" value="OppC_N"/>
    <property type="match status" value="1"/>
</dbReference>
<dbReference type="GO" id="GO:0005886">
    <property type="term" value="C:plasma membrane"/>
    <property type="evidence" value="ECO:0007669"/>
    <property type="project" value="UniProtKB-SubCell"/>
</dbReference>
<keyword evidence="3" id="KW-1003">Cell membrane</keyword>
<organism evidence="9 10">
    <name type="scientific">Reinekea blandensis MED297</name>
    <dbReference type="NCBI Taxonomy" id="314283"/>
    <lineage>
        <taxon>Bacteria</taxon>
        <taxon>Pseudomonadati</taxon>
        <taxon>Pseudomonadota</taxon>
        <taxon>Gammaproteobacteria</taxon>
        <taxon>Oceanospirillales</taxon>
        <taxon>Saccharospirillaceae</taxon>
        <taxon>Reinekea</taxon>
    </lineage>
</organism>
<accession>A4BA59</accession>
<dbReference type="EMBL" id="AAOE01000002">
    <property type="protein sequence ID" value="EAR10815.1"/>
    <property type="molecule type" value="Genomic_DNA"/>
</dbReference>
<comment type="caution">
    <text evidence="9">The sequence shown here is derived from an EMBL/GenBank/DDBJ whole genome shotgun (WGS) entry which is preliminary data.</text>
</comment>
<reference evidence="9 10" key="1">
    <citation type="submission" date="2006-02" db="EMBL/GenBank/DDBJ databases">
        <authorList>
            <person name="Pinhassi J."/>
            <person name="Pedros-Alio C."/>
            <person name="Ferriera S."/>
            <person name="Johnson J."/>
            <person name="Kravitz S."/>
            <person name="Halpern A."/>
            <person name="Remington K."/>
            <person name="Beeson K."/>
            <person name="Tran B."/>
            <person name="Rogers Y.-H."/>
            <person name="Friedman R."/>
            <person name="Venter J.C."/>
        </authorList>
    </citation>
    <scope>NUCLEOTIDE SEQUENCE [LARGE SCALE GENOMIC DNA]</scope>
    <source>
        <strain evidence="9 10">MED297</strain>
    </source>
</reference>
<protein>
    <submittedName>
        <fullName evidence="9">Peptide ABC transporter, permease protein</fullName>
    </submittedName>
</protein>
<dbReference type="InterPro" id="IPR025966">
    <property type="entry name" value="OppC_N"/>
</dbReference>